<reference evidence="2 3" key="1">
    <citation type="submission" date="2015-02" db="EMBL/GenBank/DDBJ databases">
        <authorList>
            <person name="Ju K.-S."/>
            <person name="Doroghazi J.R."/>
            <person name="Metcalf W."/>
        </authorList>
    </citation>
    <scope>NUCLEOTIDE SEQUENCE [LARGE SCALE GENOMIC DNA]</scope>
    <source>
        <strain evidence="2 3">NRRL ISP-5550</strain>
    </source>
</reference>
<dbReference type="Gene3D" id="3.40.50.720">
    <property type="entry name" value="NAD(P)-binding Rossmann-like Domain"/>
    <property type="match status" value="1"/>
</dbReference>
<dbReference type="InterPro" id="IPR014027">
    <property type="entry name" value="UDP-Glc/GDP-Man_DH_C"/>
</dbReference>
<organism evidence="2 3">
    <name type="scientific">Streptomyces katrae</name>
    <dbReference type="NCBI Taxonomy" id="68223"/>
    <lineage>
        <taxon>Bacteria</taxon>
        <taxon>Bacillati</taxon>
        <taxon>Actinomycetota</taxon>
        <taxon>Actinomycetes</taxon>
        <taxon>Kitasatosporales</taxon>
        <taxon>Streptomycetaceae</taxon>
        <taxon>Streptomyces</taxon>
    </lineage>
</organism>
<evidence type="ECO:0000259" key="1">
    <source>
        <dbReference type="SMART" id="SM00984"/>
    </source>
</evidence>
<proteinExistence type="predicted"/>
<dbReference type="PATRIC" id="fig|68223.7.peg.8061"/>
<dbReference type="PANTHER" id="PTHR43750">
    <property type="entry name" value="UDP-GLUCOSE 6-DEHYDROGENASE TUAD"/>
    <property type="match status" value="1"/>
</dbReference>
<evidence type="ECO:0000313" key="2">
    <source>
        <dbReference type="EMBL" id="KJY31786.1"/>
    </source>
</evidence>
<accession>A0A0F4JFM2</accession>
<dbReference type="Pfam" id="PF03720">
    <property type="entry name" value="UDPG_MGDP_dh_C"/>
    <property type="match status" value="1"/>
</dbReference>
<dbReference type="InterPro" id="IPR036220">
    <property type="entry name" value="UDP-Glc/GDP-Man_DH_C_sf"/>
</dbReference>
<sequence>VVLLSTDFVTADLTKAAANAFLSTKISFANLVDDVCQAAGADSKTVATAMGLDPRIGPFGLTAGLGWGGSCLSKDIRALADRAQALGQSGAATFFSHVDYTNTARRDLAVTHAESVLPGGLEGSVVALWGASYKPNVGDISDSPALDIALRMHRAGAEVRVHDPSVNDLVRRHHPELTVVDAPAEALVGAGVLIVATDWPRYTALDPASFADSTTRTVIDARRCLDHQTLGAFRHHTAQEA</sequence>
<dbReference type="EMBL" id="JZWV01000467">
    <property type="protein sequence ID" value="KJY31786.1"/>
    <property type="molecule type" value="Genomic_DNA"/>
</dbReference>
<dbReference type="GO" id="GO:0016628">
    <property type="term" value="F:oxidoreductase activity, acting on the CH-CH group of donors, NAD or NADP as acceptor"/>
    <property type="evidence" value="ECO:0007669"/>
    <property type="project" value="InterPro"/>
</dbReference>
<dbReference type="RefSeq" id="WP_045948443.1">
    <property type="nucleotide sequence ID" value="NZ_JZWV01000467.1"/>
</dbReference>
<dbReference type="GO" id="GO:0016616">
    <property type="term" value="F:oxidoreductase activity, acting on the CH-OH group of donors, NAD or NADP as acceptor"/>
    <property type="evidence" value="ECO:0007669"/>
    <property type="project" value="InterPro"/>
</dbReference>
<evidence type="ECO:0000313" key="3">
    <source>
        <dbReference type="Proteomes" id="UP000033551"/>
    </source>
</evidence>
<feature type="non-terminal residue" evidence="2">
    <location>
        <position position="1"/>
    </location>
</feature>
<dbReference type="Pfam" id="PF00984">
    <property type="entry name" value="UDPG_MGDP_dh"/>
    <property type="match status" value="1"/>
</dbReference>
<feature type="domain" description="UDP-glucose/GDP-mannose dehydrogenase C-terminal" evidence="1">
    <location>
        <begin position="127"/>
        <end position="227"/>
    </location>
</feature>
<dbReference type="PIRSF" id="PIRSF500136">
    <property type="entry name" value="UDP_ManNAc_DH"/>
    <property type="match status" value="1"/>
</dbReference>
<dbReference type="AlphaFoldDB" id="A0A0F4JFM2"/>
<protein>
    <recommendedName>
        <fullName evidence="1">UDP-glucose/GDP-mannose dehydrogenase C-terminal domain-containing protein</fullName>
    </recommendedName>
</protein>
<dbReference type="SUPFAM" id="SSF48179">
    <property type="entry name" value="6-phosphogluconate dehydrogenase C-terminal domain-like"/>
    <property type="match status" value="1"/>
</dbReference>
<dbReference type="GO" id="GO:0000271">
    <property type="term" value="P:polysaccharide biosynthetic process"/>
    <property type="evidence" value="ECO:0007669"/>
    <property type="project" value="InterPro"/>
</dbReference>
<dbReference type="InterPro" id="IPR017476">
    <property type="entry name" value="UDP-Glc/GDP-Man"/>
</dbReference>
<dbReference type="SMART" id="SM00984">
    <property type="entry name" value="UDPG_MGDP_dh_C"/>
    <property type="match status" value="1"/>
</dbReference>
<dbReference type="InterPro" id="IPR028359">
    <property type="entry name" value="UDP_ManNAc/GlcNAc_DH"/>
</dbReference>
<dbReference type="Proteomes" id="UP000033551">
    <property type="component" value="Unassembled WGS sequence"/>
</dbReference>
<dbReference type="InterPro" id="IPR008927">
    <property type="entry name" value="6-PGluconate_DH-like_C_sf"/>
</dbReference>
<name>A0A0F4JFM2_9ACTN</name>
<gene>
    <name evidence="2" type="ORF">VR44_17495</name>
</gene>
<keyword evidence="3" id="KW-1185">Reference proteome</keyword>
<dbReference type="GO" id="GO:0051287">
    <property type="term" value="F:NAD binding"/>
    <property type="evidence" value="ECO:0007669"/>
    <property type="project" value="InterPro"/>
</dbReference>
<dbReference type="PANTHER" id="PTHR43750:SF3">
    <property type="entry name" value="UDP-GLUCOSE 6-DEHYDROGENASE TUAD"/>
    <property type="match status" value="1"/>
</dbReference>
<dbReference type="PIRSF" id="PIRSF000124">
    <property type="entry name" value="UDPglc_GDPman_dh"/>
    <property type="match status" value="1"/>
</dbReference>
<dbReference type="SUPFAM" id="SSF52413">
    <property type="entry name" value="UDP-glucose/GDP-mannose dehydrogenase C-terminal domain"/>
    <property type="match status" value="1"/>
</dbReference>
<comment type="caution">
    <text evidence="2">The sequence shown here is derived from an EMBL/GenBank/DDBJ whole genome shotgun (WGS) entry which is preliminary data.</text>
</comment>
<dbReference type="Gene3D" id="1.20.5.100">
    <property type="entry name" value="Cytochrome c1, transmembrane anchor, C-terminal"/>
    <property type="match status" value="1"/>
</dbReference>
<dbReference type="InterPro" id="IPR014026">
    <property type="entry name" value="UDP-Glc/GDP-Man_DH_dimer"/>
</dbReference>